<organism evidence="6 7">
    <name type="scientific">Neurospora tetraspora</name>
    <dbReference type="NCBI Taxonomy" id="94610"/>
    <lineage>
        <taxon>Eukaryota</taxon>
        <taxon>Fungi</taxon>
        <taxon>Dikarya</taxon>
        <taxon>Ascomycota</taxon>
        <taxon>Pezizomycotina</taxon>
        <taxon>Sordariomycetes</taxon>
        <taxon>Sordariomycetidae</taxon>
        <taxon>Sordariales</taxon>
        <taxon>Sordariaceae</taxon>
        <taxon>Neurospora</taxon>
    </lineage>
</organism>
<dbReference type="GeneID" id="87860357"/>
<feature type="compositionally biased region" description="Pro residues" evidence="3">
    <location>
        <begin position="530"/>
        <end position="540"/>
    </location>
</feature>
<feature type="region of interest" description="Disordered" evidence="3">
    <location>
        <begin position="143"/>
        <end position="164"/>
    </location>
</feature>
<evidence type="ECO:0000256" key="3">
    <source>
        <dbReference type="SAM" id="MobiDB-lite"/>
    </source>
</evidence>
<feature type="domain" description="SH3" evidence="5">
    <location>
        <begin position="412"/>
        <end position="473"/>
    </location>
</feature>
<feature type="compositionally biased region" description="Polar residues" evidence="3">
    <location>
        <begin position="281"/>
        <end position="314"/>
    </location>
</feature>
<evidence type="ECO:0000256" key="1">
    <source>
        <dbReference type="ARBA" id="ARBA00022443"/>
    </source>
</evidence>
<dbReference type="Proteomes" id="UP001278500">
    <property type="component" value="Unassembled WGS sequence"/>
</dbReference>
<gene>
    <name evidence="6" type="ORF">B0H65DRAFT_304882</name>
</gene>
<dbReference type="InterPro" id="IPR001452">
    <property type="entry name" value="SH3_domain"/>
</dbReference>
<dbReference type="EMBL" id="JAUEPP010000008">
    <property type="protein sequence ID" value="KAK3337824.1"/>
    <property type="molecule type" value="Genomic_DNA"/>
</dbReference>
<accession>A0AAE0J6I0</accession>
<keyword evidence="4" id="KW-0812">Transmembrane</keyword>
<proteinExistence type="predicted"/>
<evidence type="ECO:0000313" key="6">
    <source>
        <dbReference type="EMBL" id="KAK3337824.1"/>
    </source>
</evidence>
<sequence>MSDHRIHMRHAHHHLERKGWDDVKSFWNNVFSPDQKTEAVTTRIAQTVTDESFWATATAEETIATKGPPVTASAAHATTTAHTTTHHSNAPASTTLRALTTKASAPAVSSSPAELVTDEIRSTGTFELESTLALAEPTSKTLEAATSATAAPTATAASSTQKGTSSAATAGIAIGVLAGLLAVFLLVWFLFNKRKRQMEAEKQRLADDEKINGPFSDKNEIKTPPTPPAAPQLSLRPESQFMPGGVPERRASRANMSNLSSNAPASPLNRPAGASAWERPTVSSTQTAGERPGTSASSNPFGDNQQIPEESSPVSPAGDSLVSPGAPEADAAAAGAVASAAAGAAAGGLARKTSIRKDGPKPLDLTKPPPLPLNAHPPSPAGTEYSMNTVAPGLSPGPSASAAAIAAAGGPAQSTVHRVQLDFKPTLEDELGLQSGQLVRLLHEYDDGWALCIRLDRSQQGVVPRTCLSARPVKPRPPQGGPGPRGPPVRPNYGPGGPGYGPMSPNYGPNGGPGYGPGPNHGPNGGPRGPGGPPRGPPHGGPHGGRPGPGPINTKFMNPRGPPSSGSWSRPESPAGPMMPRNGPMSPNGGHPASPGGNNPMSPVQSGNPGSPVDRPITHGSQSPVTANRRMTPPGPSPIAQEYRPESRTASPAPAPLPPVSNETAPGQAY</sequence>
<feature type="compositionally biased region" description="Polar residues" evidence="3">
    <location>
        <begin position="596"/>
        <end position="609"/>
    </location>
</feature>
<feature type="compositionally biased region" description="Gly residues" evidence="3">
    <location>
        <begin position="509"/>
        <end position="529"/>
    </location>
</feature>
<feature type="compositionally biased region" description="Low complexity" evidence="3">
    <location>
        <begin position="143"/>
        <end position="160"/>
    </location>
</feature>
<feature type="compositionally biased region" description="Polar residues" evidence="3">
    <location>
        <begin position="661"/>
        <end position="670"/>
    </location>
</feature>
<feature type="compositionally biased region" description="Basic and acidic residues" evidence="3">
    <location>
        <begin position="202"/>
        <end position="221"/>
    </location>
</feature>
<keyword evidence="1 2" id="KW-0728">SH3 domain</keyword>
<feature type="compositionally biased region" description="Pro residues" evidence="3">
    <location>
        <begin position="475"/>
        <end position="490"/>
    </location>
</feature>
<keyword evidence="4" id="KW-0472">Membrane</keyword>
<dbReference type="Gene3D" id="2.30.30.40">
    <property type="entry name" value="SH3 Domains"/>
    <property type="match status" value="1"/>
</dbReference>
<evidence type="ECO:0000313" key="7">
    <source>
        <dbReference type="Proteomes" id="UP001278500"/>
    </source>
</evidence>
<dbReference type="InterPro" id="IPR036028">
    <property type="entry name" value="SH3-like_dom_sf"/>
</dbReference>
<protein>
    <recommendedName>
        <fullName evidence="5">SH3 domain-containing protein</fullName>
    </recommendedName>
</protein>
<dbReference type="RefSeq" id="XP_062677275.1">
    <property type="nucleotide sequence ID" value="XM_062823203.1"/>
</dbReference>
<keyword evidence="7" id="KW-1185">Reference proteome</keyword>
<name>A0AAE0J6I0_9PEZI</name>
<keyword evidence="4" id="KW-1133">Transmembrane helix</keyword>
<reference evidence="6" key="2">
    <citation type="submission" date="2023-06" db="EMBL/GenBank/DDBJ databases">
        <authorList>
            <consortium name="Lawrence Berkeley National Laboratory"/>
            <person name="Haridas S."/>
            <person name="Hensen N."/>
            <person name="Bonometti L."/>
            <person name="Westerberg I."/>
            <person name="Brannstrom I.O."/>
            <person name="Guillou S."/>
            <person name="Cros-Aarteil S."/>
            <person name="Calhoun S."/>
            <person name="Kuo A."/>
            <person name="Mondo S."/>
            <person name="Pangilinan J."/>
            <person name="Riley R."/>
            <person name="Labutti K."/>
            <person name="Andreopoulos B."/>
            <person name="Lipzen A."/>
            <person name="Chen C."/>
            <person name="Yanf M."/>
            <person name="Daum C."/>
            <person name="Ng V."/>
            <person name="Clum A."/>
            <person name="Steindorff A."/>
            <person name="Ohm R."/>
            <person name="Martin F."/>
            <person name="Silar P."/>
            <person name="Natvig D."/>
            <person name="Lalanne C."/>
            <person name="Gautier V."/>
            <person name="Ament-Velasquez S.L."/>
            <person name="Kruys A."/>
            <person name="Hutchinson M.I."/>
            <person name="Powell A.J."/>
            <person name="Barry K."/>
            <person name="Miller A.N."/>
            <person name="Grigoriev I.V."/>
            <person name="Debuchy R."/>
            <person name="Gladieux P."/>
            <person name="Thoren M.H."/>
            <person name="Johannesson H."/>
        </authorList>
    </citation>
    <scope>NUCLEOTIDE SEQUENCE</scope>
    <source>
        <strain evidence="6">CBS 560.94</strain>
    </source>
</reference>
<feature type="compositionally biased region" description="Pro residues" evidence="3">
    <location>
        <begin position="367"/>
        <end position="380"/>
    </location>
</feature>
<dbReference type="Pfam" id="PF14604">
    <property type="entry name" value="SH3_9"/>
    <property type="match status" value="1"/>
</dbReference>
<feature type="transmembrane region" description="Helical" evidence="4">
    <location>
        <begin position="167"/>
        <end position="191"/>
    </location>
</feature>
<evidence type="ECO:0000256" key="2">
    <source>
        <dbReference type="PROSITE-ProRule" id="PRU00192"/>
    </source>
</evidence>
<evidence type="ECO:0000256" key="4">
    <source>
        <dbReference type="SAM" id="Phobius"/>
    </source>
</evidence>
<dbReference type="AlphaFoldDB" id="A0AAE0J6I0"/>
<evidence type="ECO:0000259" key="5">
    <source>
        <dbReference type="PROSITE" id="PS50002"/>
    </source>
</evidence>
<dbReference type="PROSITE" id="PS50002">
    <property type="entry name" value="SH3"/>
    <property type="match status" value="1"/>
</dbReference>
<feature type="compositionally biased region" description="Low complexity" evidence="3">
    <location>
        <begin position="563"/>
        <end position="573"/>
    </location>
</feature>
<feature type="compositionally biased region" description="Polar residues" evidence="3">
    <location>
        <begin position="254"/>
        <end position="264"/>
    </location>
</feature>
<comment type="caution">
    <text evidence="6">The sequence shown here is derived from an EMBL/GenBank/DDBJ whole genome shotgun (WGS) entry which is preliminary data.</text>
</comment>
<feature type="region of interest" description="Disordered" evidence="3">
    <location>
        <begin position="202"/>
        <end position="327"/>
    </location>
</feature>
<reference evidence="6" key="1">
    <citation type="journal article" date="2023" name="Mol. Phylogenet. Evol.">
        <title>Genome-scale phylogeny and comparative genomics of the fungal order Sordariales.</title>
        <authorList>
            <person name="Hensen N."/>
            <person name="Bonometti L."/>
            <person name="Westerberg I."/>
            <person name="Brannstrom I.O."/>
            <person name="Guillou S."/>
            <person name="Cros-Aarteil S."/>
            <person name="Calhoun S."/>
            <person name="Haridas S."/>
            <person name="Kuo A."/>
            <person name="Mondo S."/>
            <person name="Pangilinan J."/>
            <person name="Riley R."/>
            <person name="LaButti K."/>
            <person name="Andreopoulos B."/>
            <person name="Lipzen A."/>
            <person name="Chen C."/>
            <person name="Yan M."/>
            <person name="Daum C."/>
            <person name="Ng V."/>
            <person name="Clum A."/>
            <person name="Steindorff A."/>
            <person name="Ohm R.A."/>
            <person name="Martin F."/>
            <person name="Silar P."/>
            <person name="Natvig D.O."/>
            <person name="Lalanne C."/>
            <person name="Gautier V."/>
            <person name="Ament-Velasquez S.L."/>
            <person name="Kruys A."/>
            <person name="Hutchinson M.I."/>
            <person name="Powell A.J."/>
            <person name="Barry K."/>
            <person name="Miller A.N."/>
            <person name="Grigoriev I.V."/>
            <person name="Debuchy R."/>
            <person name="Gladieux P."/>
            <person name="Hiltunen Thoren M."/>
            <person name="Johannesson H."/>
        </authorList>
    </citation>
    <scope>NUCLEOTIDE SEQUENCE</scope>
    <source>
        <strain evidence="6">CBS 560.94</strain>
    </source>
</reference>
<feature type="region of interest" description="Disordered" evidence="3">
    <location>
        <begin position="346"/>
        <end position="393"/>
    </location>
</feature>
<dbReference type="SUPFAM" id="SSF50044">
    <property type="entry name" value="SH3-domain"/>
    <property type="match status" value="1"/>
</dbReference>
<dbReference type="SMART" id="SM00326">
    <property type="entry name" value="SH3"/>
    <property type="match status" value="1"/>
</dbReference>
<feature type="region of interest" description="Disordered" evidence="3">
    <location>
        <begin position="466"/>
        <end position="670"/>
    </location>
</feature>